<dbReference type="CDD" id="cd01095">
    <property type="entry name" value="Nitrilotriacetate_monoxgenase"/>
    <property type="match status" value="1"/>
</dbReference>
<organism evidence="8">
    <name type="scientific">Geobacillus stearothermophilus</name>
    <name type="common">Bacillus stearothermophilus</name>
    <dbReference type="NCBI Taxonomy" id="1422"/>
    <lineage>
        <taxon>Bacteria</taxon>
        <taxon>Bacillati</taxon>
        <taxon>Bacillota</taxon>
        <taxon>Bacilli</taxon>
        <taxon>Bacillales</taxon>
        <taxon>Anoxybacillaceae</taxon>
        <taxon>Geobacillus</taxon>
    </lineage>
</organism>
<sequence>MTKEIHINAFEKNCVGHIAHGLWRHPENQRHRYTDLNYWTELAQLLEKGKFDALFLADVVGIYDVYRQSRDTAVREAVQIPVNDPLMLISAMAYVTKHLAFAVTFSTTYEHPYGHARRMSTLDHLTKGRIAWNVVTSHLPSAHKNFGIKKILEHDERYDLADEYLEVCYKLWEGSWEDNAVIRDIENNIYTDPSKVHEINHSGKYFEVPGPHLCEPSPQRTPVIYQAGMSERGREFAAKHAETVFLGGTDVETLKFFVDDIRKRAKKYGRNPDHIKMFAGICVIVGKTHDEAMEKLNSFQKYWSLEGHLAHYGGGTGYDLSKYSSNDYIGSISVGEIINNMSKLDGKWFKLSVGTPKKVADEMQYLVEEAGIDGFNLVQYVSPGTFVDFIELVVPELQKRGLYRVDYEEGTYREKLFGKGNYRLPDDHIAARYRNISSNV</sequence>
<dbReference type="PANTHER" id="PTHR30011:SF16">
    <property type="entry name" value="C2H2 FINGER DOMAIN TRANSCRIPTION FACTOR (EUROFUNG)-RELATED"/>
    <property type="match status" value="1"/>
</dbReference>
<name>A8DC15_GEOSE</name>
<reference evidence="8" key="1">
    <citation type="submission" date="2007-09" db="EMBL/GenBank/DDBJ databases">
        <title>A new alkane monooxidase gene from Bacillus steaothermophilus in Shengli oil field, China.</title>
        <authorList>
            <person name="Ma T."/>
            <person name="Song Y."/>
            <person name="Zhang S."/>
        </authorList>
    </citation>
    <scope>NUCLEOTIDE SEQUENCE</scope>
</reference>
<feature type="binding site" evidence="6">
    <location>
        <position position="158"/>
    </location>
    <ligand>
        <name>FMN</name>
        <dbReference type="ChEBI" id="CHEBI:58210"/>
    </ligand>
</feature>
<comment type="similarity">
    <text evidence="5">Belongs to the NtaA/SnaA/DszA monooxygenase family.</text>
</comment>
<keyword evidence="1 6" id="KW-0285">Flavoprotein</keyword>
<evidence type="ECO:0000256" key="2">
    <source>
        <dbReference type="ARBA" id="ARBA00022643"/>
    </source>
</evidence>
<dbReference type="EMBL" id="EU151491">
    <property type="protein sequence ID" value="ABV66256.1"/>
    <property type="molecule type" value="Genomic_DNA"/>
</dbReference>
<dbReference type="InterPro" id="IPR051260">
    <property type="entry name" value="Diverse_substr_monoxygenases"/>
</dbReference>
<feature type="binding site" evidence="6">
    <location>
        <position position="58"/>
    </location>
    <ligand>
        <name>FMN</name>
        <dbReference type="ChEBI" id="CHEBI:58210"/>
    </ligand>
</feature>
<feature type="domain" description="Luciferase-like" evidence="7">
    <location>
        <begin position="28"/>
        <end position="373"/>
    </location>
</feature>
<dbReference type="GO" id="GO:0016705">
    <property type="term" value="F:oxidoreductase activity, acting on paired donors, with incorporation or reduction of molecular oxygen"/>
    <property type="evidence" value="ECO:0007669"/>
    <property type="project" value="InterPro"/>
</dbReference>
<evidence type="ECO:0000256" key="1">
    <source>
        <dbReference type="ARBA" id="ARBA00022630"/>
    </source>
</evidence>
<protein>
    <submittedName>
        <fullName evidence="8">Alkane monooxygenase</fullName>
    </submittedName>
</protein>
<proteinExistence type="inferred from homology"/>
<keyword evidence="3" id="KW-0560">Oxidoreductase</keyword>
<feature type="binding site" evidence="6">
    <location>
        <position position="154"/>
    </location>
    <ligand>
        <name>FMN</name>
        <dbReference type="ChEBI" id="CHEBI:58210"/>
    </ligand>
</feature>
<dbReference type="InterPro" id="IPR011251">
    <property type="entry name" value="Luciferase-like_dom"/>
</dbReference>
<dbReference type="InterPro" id="IPR036661">
    <property type="entry name" value="Luciferase-like_sf"/>
</dbReference>
<dbReference type="AlphaFoldDB" id="A8DC15"/>
<dbReference type="PANTHER" id="PTHR30011">
    <property type="entry name" value="ALKANESULFONATE MONOOXYGENASE-RELATED"/>
    <property type="match status" value="1"/>
</dbReference>
<keyword evidence="4 8" id="KW-0503">Monooxygenase</keyword>
<evidence type="ECO:0000259" key="7">
    <source>
        <dbReference type="Pfam" id="PF00296"/>
    </source>
</evidence>
<accession>A8DC15</accession>
<dbReference type="PIRSF" id="PIRSF000337">
    <property type="entry name" value="NTA_MOA"/>
    <property type="match status" value="1"/>
</dbReference>
<evidence type="ECO:0000256" key="6">
    <source>
        <dbReference type="PIRSR" id="PIRSR000337-1"/>
    </source>
</evidence>
<feature type="binding site" evidence="6">
    <location>
        <position position="230"/>
    </location>
    <ligand>
        <name>FMN</name>
        <dbReference type="ChEBI" id="CHEBI:58210"/>
    </ligand>
</feature>
<feature type="binding site" evidence="6">
    <location>
        <position position="104"/>
    </location>
    <ligand>
        <name>FMN</name>
        <dbReference type="ChEBI" id="CHEBI:58210"/>
    </ligand>
</feature>
<dbReference type="SUPFAM" id="SSF51679">
    <property type="entry name" value="Bacterial luciferase-like"/>
    <property type="match status" value="1"/>
</dbReference>
<evidence type="ECO:0000313" key="8">
    <source>
        <dbReference type="EMBL" id="ABV66256.1"/>
    </source>
</evidence>
<dbReference type="NCBIfam" id="TIGR03860">
    <property type="entry name" value="FMN_nitrolo"/>
    <property type="match status" value="1"/>
</dbReference>
<dbReference type="Gene3D" id="3.20.20.30">
    <property type="entry name" value="Luciferase-like domain"/>
    <property type="match status" value="1"/>
</dbReference>
<evidence type="ECO:0000256" key="4">
    <source>
        <dbReference type="ARBA" id="ARBA00023033"/>
    </source>
</evidence>
<dbReference type="InterPro" id="IPR016215">
    <property type="entry name" value="NTA_MOA"/>
</dbReference>
<evidence type="ECO:0000256" key="3">
    <source>
        <dbReference type="ARBA" id="ARBA00023002"/>
    </source>
</evidence>
<dbReference type="Pfam" id="PF00296">
    <property type="entry name" value="Bac_luciferase"/>
    <property type="match status" value="1"/>
</dbReference>
<evidence type="ECO:0000256" key="5">
    <source>
        <dbReference type="ARBA" id="ARBA00033748"/>
    </source>
</evidence>
<keyword evidence="2 6" id="KW-0288">FMN</keyword>
<dbReference type="GO" id="GO:0004497">
    <property type="term" value="F:monooxygenase activity"/>
    <property type="evidence" value="ECO:0007669"/>
    <property type="project" value="UniProtKB-KW"/>
</dbReference>